<keyword evidence="1" id="KW-1133">Transmembrane helix</keyword>
<keyword evidence="1" id="KW-0472">Membrane</keyword>
<feature type="transmembrane region" description="Helical" evidence="1">
    <location>
        <begin position="313"/>
        <end position="340"/>
    </location>
</feature>
<dbReference type="InterPro" id="IPR016040">
    <property type="entry name" value="NAD(P)-bd_dom"/>
</dbReference>
<dbReference type="AlphaFoldDB" id="A0A158I2N2"/>
<dbReference type="InterPro" id="IPR025695">
    <property type="entry name" value="DoxX-like"/>
</dbReference>
<keyword evidence="1" id="KW-0812">Transmembrane</keyword>
<dbReference type="Proteomes" id="UP000054740">
    <property type="component" value="Unassembled WGS sequence"/>
</dbReference>
<dbReference type="GO" id="GO:0044877">
    <property type="term" value="F:protein-containing complex binding"/>
    <property type="evidence" value="ECO:0007669"/>
    <property type="project" value="TreeGrafter"/>
</dbReference>
<protein>
    <submittedName>
        <fullName evidence="3">NAD-dependent epimerase/dehydratase</fullName>
    </submittedName>
</protein>
<name>A0A158I2N2_CABCO</name>
<evidence type="ECO:0000259" key="2">
    <source>
        <dbReference type="Pfam" id="PF13460"/>
    </source>
</evidence>
<organism evidence="3 4">
    <name type="scientific">Caballeronia cordobensis</name>
    <name type="common">Burkholderia cordobensis</name>
    <dbReference type="NCBI Taxonomy" id="1353886"/>
    <lineage>
        <taxon>Bacteria</taxon>
        <taxon>Pseudomonadati</taxon>
        <taxon>Pseudomonadota</taxon>
        <taxon>Betaproteobacteria</taxon>
        <taxon>Burkholderiales</taxon>
        <taxon>Burkholderiaceae</taxon>
        <taxon>Caballeronia</taxon>
    </lineage>
</organism>
<sequence length="441" mass="47346">MSFLVSMPSVMVIFLSGSTGLLGSRIAAALLADGHSLICAARHPLAKAGLSKQCRFVELDFARIDNQATLVPLLEGVDVLINAVGIFIDRTGHDFQRLHADAPIALFHAAVRAGVRRIVQISALGADEHAASAYHLTKRAGDDALRALPVSSLIVQPSLVFSPEGASTKFFTAWSTLPVVPLPGRGGQSIQPVHIDDVVALVTQGVIVVDGVTETVAAVGPEPMTMRSYLTVLAGLAGASAPRFVAVPISLVRLSARIGEHLPGGFVSSDSIGMLERGNTAPADGITRWLGRPPKALSQLRAMPQCLDLHAKLAWLLPLLIASIAAVWIWTAIVSAWLYPRAASLDLLARVGAPDAMRPLLLYAAALFDLLLGALSLCWPARLGPRNRLWKIQICLIIVYTALISWRLPEFWLHPYGPLSKNLPMLAALVLLIQLDRKNRR</sequence>
<dbReference type="EMBL" id="FCNY02000010">
    <property type="protein sequence ID" value="SAL50824.1"/>
    <property type="molecule type" value="Genomic_DNA"/>
</dbReference>
<proteinExistence type="predicted"/>
<dbReference type="PANTHER" id="PTHR12126:SF11">
    <property type="entry name" value="NADH DEHYDROGENASE [UBIQUINONE] 1 ALPHA SUBCOMPLEX SUBUNIT 9, MITOCHONDRIAL"/>
    <property type="match status" value="1"/>
</dbReference>
<dbReference type="Pfam" id="PF13781">
    <property type="entry name" value="DoxX_3"/>
    <property type="match status" value="1"/>
</dbReference>
<dbReference type="InterPro" id="IPR051207">
    <property type="entry name" value="ComplexI_NDUFA9_subunit"/>
</dbReference>
<evidence type="ECO:0000313" key="3">
    <source>
        <dbReference type="EMBL" id="SAL50824.1"/>
    </source>
</evidence>
<dbReference type="InterPro" id="IPR036291">
    <property type="entry name" value="NAD(P)-bd_dom_sf"/>
</dbReference>
<keyword evidence="4" id="KW-1185">Reference proteome</keyword>
<feature type="transmembrane region" description="Helical" evidence="1">
    <location>
        <begin position="418"/>
        <end position="435"/>
    </location>
</feature>
<accession>A0A158I2N2</accession>
<feature type="domain" description="NAD(P)-binding" evidence="2">
    <location>
        <begin position="17"/>
        <end position="159"/>
    </location>
</feature>
<feature type="transmembrane region" description="Helical" evidence="1">
    <location>
        <begin position="360"/>
        <end position="377"/>
    </location>
</feature>
<dbReference type="Gene3D" id="3.40.50.720">
    <property type="entry name" value="NAD(P)-binding Rossmann-like Domain"/>
    <property type="match status" value="1"/>
</dbReference>
<feature type="transmembrane region" description="Helical" evidence="1">
    <location>
        <begin position="389"/>
        <end position="406"/>
    </location>
</feature>
<dbReference type="Pfam" id="PF13460">
    <property type="entry name" value="NAD_binding_10"/>
    <property type="match status" value="1"/>
</dbReference>
<dbReference type="PANTHER" id="PTHR12126">
    <property type="entry name" value="NADH-UBIQUINONE OXIDOREDUCTASE 39 KDA SUBUNIT-RELATED"/>
    <property type="match status" value="1"/>
</dbReference>
<gene>
    <name evidence="3" type="ORF">AWB70_04113</name>
</gene>
<evidence type="ECO:0000313" key="4">
    <source>
        <dbReference type="Proteomes" id="UP000054740"/>
    </source>
</evidence>
<evidence type="ECO:0000256" key="1">
    <source>
        <dbReference type="SAM" id="Phobius"/>
    </source>
</evidence>
<dbReference type="SUPFAM" id="SSF51735">
    <property type="entry name" value="NAD(P)-binding Rossmann-fold domains"/>
    <property type="match status" value="1"/>
</dbReference>
<reference evidence="4" key="1">
    <citation type="submission" date="2016-01" db="EMBL/GenBank/DDBJ databases">
        <authorList>
            <person name="Peeters C."/>
        </authorList>
    </citation>
    <scope>NUCLEOTIDE SEQUENCE [LARGE SCALE GENOMIC DNA]</scope>
</reference>